<dbReference type="EMBL" id="JAWZYT010001198">
    <property type="protein sequence ID" value="KAK4314669.1"/>
    <property type="molecule type" value="Genomic_DNA"/>
</dbReference>
<dbReference type="Gene3D" id="3.30.390.30">
    <property type="match status" value="1"/>
</dbReference>
<proteinExistence type="inferred from homology"/>
<dbReference type="PANTHER" id="PTHR43429">
    <property type="entry name" value="PYRIDINE NUCLEOTIDE-DISULFIDE OXIDOREDUCTASE DOMAIN-CONTAINING"/>
    <property type="match status" value="1"/>
</dbReference>
<dbReference type="Pfam" id="PF18267">
    <property type="entry name" value="Rubredoxin_C"/>
    <property type="match status" value="1"/>
</dbReference>
<accession>A0AAE1PWC3</accession>
<evidence type="ECO:0000259" key="7">
    <source>
        <dbReference type="Pfam" id="PF07992"/>
    </source>
</evidence>
<evidence type="ECO:0000259" key="8">
    <source>
        <dbReference type="Pfam" id="PF18267"/>
    </source>
</evidence>
<dbReference type="InterPro" id="IPR023753">
    <property type="entry name" value="FAD/NAD-binding_dom"/>
</dbReference>
<keyword evidence="4" id="KW-0285">Flavoprotein</keyword>
<reference evidence="9" key="1">
    <citation type="submission" date="2023-11" db="EMBL/GenBank/DDBJ databases">
        <title>Genome assemblies of two species of porcelain crab, Petrolisthes cinctipes and Petrolisthes manimaculis (Anomura: Porcellanidae).</title>
        <authorList>
            <person name="Angst P."/>
        </authorList>
    </citation>
    <scope>NUCLEOTIDE SEQUENCE</scope>
    <source>
        <strain evidence="9">PB745_02</strain>
        <tissue evidence="9">Gill</tissue>
    </source>
</reference>
<dbReference type="PRINTS" id="PR00368">
    <property type="entry name" value="FADPNR"/>
</dbReference>
<dbReference type="InterPro" id="IPR036291">
    <property type="entry name" value="NAD(P)-bd_dom_sf"/>
</dbReference>
<feature type="domain" description="NADH-rubredoxin oxidoreductase C-terminal" evidence="8">
    <location>
        <begin position="437"/>
        <end position="501"/>
    </location>
</feature>
<evidence type="ECO:0000313" key="10">
    <source>
        <dbReference type="Proteomes" id="UP001292094"/>
    </source>
</evidence>
<evidence type="ECO:0000256" key="5">
    <source>
        <dbReference type="ARBA" id="ARBA00022827"/>
    </source>
</evidence>
<dbReference type="InterPro" id="IPR036188">
    <property type="entry name" value="FAD/NAD-bd_sf"/>
</dbReference>
<evidence type="ECO:0000256" key="4">
    <source>
        <dbReference type="ARBA" id="ARBA00022630"/>
    </source>
</evidence>
<dbReference type="SUPFAM" id="SSF51905">
    <property type="entry name" value="FAD/NAD(P)-binding domain"/>
    <property type="match status" value="2"/>
</dbReference>
<protein>
    <recommendedName>
        <fullName evidence="3">Pyridine nucleotide-disulfide oxidoreductase domain-containing protein 1</fullName>
    </recommendedName>
</protein>
<dbReference type="InterPro" id="IPR041575">
    <property type="entry name" value="Rubredoxin_C"/>
</dbReference>
<comment type="cofactor">
    <cofactor evidence="1">
        <name>FAD</name>
        <dbReference type="ChEBI" id="CHEBI:57692"/>
    </cofactor>
</comment>
<evidence type="ECO:0000256" key="1">
    <source>
        <dbReference type="ARBA" id="ARBA00001974"/>
    </source>
</evidence>
<organism evidence="9 10">
    <name type="scientific">Petrolisthes manimaculis</name>
    <dbReference type="NCBI Taxonomy" id="1843537"/>
    <lineage>
        <taxon>Eukaryota</taxon>
        <taxon>Metazoa</taxon>
        <taxon>Ecdysozoa</taxon>
        <taxon>Arthropoda</taxon>
        <taxon>Crustacea</taxon>
        <taxon>Multicrustacea</taxon>
        <taxon>Malacostraca</taxon>
        <taxon>Eumalacostraca</taxon>
        <taxon>Eucarida</taxon>
        <taxon>Decapoda</taxon>
        <taxon>Pleocyemata</taxon>
        <taxon>Anomura</taxon>
        <taxon>Galatheoidea</taxon>
        <taxon>Porcellanidae</taxon>
        <taxon>Petrolisthes</taxon>
    </lineage>
</organism>
<feature type="domain" description="FAD/NAD(P)-binding" evidence="7">
    <location>
        <begin position="50"/>
        <end position="256"/>
    </location>
</feature>
<evidence type="ECO:0000256" key="6">
    <source>
        <dbReference type="ARBA" id="ARBA00023002"/>
    </source>
</evidence>
<evidence type="ECO:0000256" key="3">
    <source>
        <dbReference type="ARBA" id="ARBA00018240"/>
    </source>
</evidence>
<comment type="caution">
    <text evidence="9">The sequence shown here is derived from an EMBL/GenBank/DDBJ whole genome shotgun (WGS) entry which is preliminary data.</text>
</comment>
<dbReference type="Gene3D" id="3.50.50.60">
    <property type="entry name" value="FAD/NAD(P)-binding domain"/>
    <property type="match status" value="3"/>
</dbReference>
<comment type="similarity">
    <text evidence="2">Belongs to the class-I pyridine nucleotide-disulfide oxidoreductase family. PYROXD1 subfamily.</text>
</comment>
<dbReference type="GO" id="GO:0016491">
    <property type="term" value="F:oxidoreductase activity"/>
    <property type="evidence" value="ECO:0007669"/>
    <property type="project" value="UniProtKB-KW"/>
</dbReference>
<dbReference type="AlphaFoldDB" id="A0AAE1PWC3"/>
<name>A0AAE1PWC3_9EUCA</name>
<keyword evidence="6" id="KW-0560">Oxidoreductase</keyword>
<dbReference type="Pfam" id="PF07992">
    <property type="entry name" value="Pyr_redox_2"/>
    <property type="match status" value="2"/>
</dbReference>
<keyword evidence="10" id="KW-1185">Reference proteome</keyword>
<keyword evidence="5" id="KW-0274">FAD</keyword>
<gene>
    <name evidence="9" type="ORF">Pmani_014053</name>
</gene>
<dbReference type="PANTHER" id="PTHR43429:SF2">
    <property type="entry name" value="PYRIDINE NUCLEOTIDE-DISULFIDE OXIDOREDUCTASE DOMAIN-CONTAINING PROTEIN 1"/>
    <property type="match status" value="1"/>
</dbReference>
<evidence type="ECO:0000256" key="2">
    <source>
        <dbReference type="ARBA" id="ARBA00008147"/>
    </source>
</evidence>
<sequence length="524" mass="58861">MMTKSNGTLLLMVALFLASYIYSIRNKIKDLEEGHQSMMARVEPNIEEFTYVIVGGGIAGVTCAEHLHILHPEERTLVITASPMIKTVTNILPVTKILESFDVEERPARQLQDTYPNLTVVKDTVIGLDSAKQHVLTSSGKCFSFQKLCLCNGATPKIIAPNSPHVVWIRDTESAQQFQARIQNAKRILIIGNGGIATEMVYEVREIEIIWAIKDRHMTAHFIDPGAAEFLRSELNQEKTPTSAPTKRTKFTVDNTKNTEEHQLGGALGPDWHADLELRGKAQRTVTLETEVEVARIMEPAEFNKEGKTLTLLHDNEEEWPVYAELTNGKVYGCNFIVSAIGVTPNTSEFTKGNNLELGEDGGFLVDDKMKTSVKNIFAAGDVCSPGWKLAKHWFQMRLWTQARHMGMYVAKCMWAEVVGEEVYQDFCFELFVHTTKFFGHKVILLGLFNGQNLSDKYEVLLRVTKGTEYVKCIMEDGRLQGAVLIGETDLEETFENLILDQLDLSHFGADLLHPGVDIEDFFD</sequence>
<evidence type="ECO:0000313" key="9">
    <source>
        <dbReference type="EMBL" id="KAK4314669.1"/>
    </source>
</evidence>
<dbReference type="SUPFAM" id="SSF51735">
    <property type="entry name" value="NAD(P)-binding Rossmann-fold domains"/>
    <property type="match status" value="1"/>
</dbReference>
<feature type="domain" description="FAD/NAD(P)-binding" evidence="7">
    <location>
        <begin position="318"/>
        <end position="407"/>
    </location>
</feature>
<dbReference type="Proteomes" id="UP001292094">
    <property type="component" value="Unassembled WGS sequence"/>
</dbReference>
<dbReference type="InterPro" id="IPR016156">
    <property type="entry name" value="FAD/NAD-linked_Rdtase_dimer_sf"/>
</dbReference>
<dbReference type="InterPro" id="IPR050260">
    <property type="entry name" value="FAD-bd_OxRdtase"/>
</dbReference>